<dbReference type="EMBL" id="JADDIV010000002">
    <property type="protein sequence ID" value="MBE7367093.1"/>
    <property type="molecule type" value="Genomic_DNA"/>
</dbReference>
<proteinExistence type="inferred from homology"/>
<dbReference type="Pfam" id="PF00276">
    <property type="entry name" value="Ribosomal_L23"/>
    <property type="match status" value="1"/>
</dbReference>
<dbReference type="SUPFAM" id="SSF54189">
    <property type="entry name" value="Ribosomal proteins S24e, L23 and L15e"/>
    <property type="match status" value="1"/>
</dbReference>
<evidence type="ECO:0000313" key="5">
    <source>
        <dbReference type="EMBL" id="MBE7367093.1"/>
    </source>
</evidence>
<evidence type="ECO:0000313" key="6">
    <source>
        <dbReference type="Proteomes" id="UP000806285"/>
    </source>
</evidence>
<name>A0ABR9S0S9_9BURK</name>
<dbReference type="Proteomes" id="UP000806285">
    <property type="component" value="Unassembled WGS sequence"/>
</dbReference>
<evidence type="ECO:0000256" key="3">
    <source>
        <dbReference type="ARBA" id="ARBA00023274"/>
    </source>
</evidence>
<dbReference type="PANTHER" id="PTHR11620">
    <property type="entry name" value="60S RIBOSOMAL PROTEIN L23A"/>
    <property type="match status" value="1"/>
</dbReference>
<evidence type="ECO:0000256" key="4">
    <source>
        <dbReference type="HAMAP-Rule" id="MF_01369"/>
    </source>
</evidence>
<organism evidence="5 6">
    <name type="scientific">Ramlibacter pallidus</name>
    <dbReference type="NCBI Taxonomy" id="2780087"/>
    <lineage>
        <taxon>Bacteria</taxon>
        <taxon>Pseudomonadati</taxon>
        <taxon>Pseudomonadota</taxon>
        <taxon>Betaproteobacteria</taxon>
        <taxon>Burkholderiales</taxon>
        <taxon>Comamonadaceae</taxon>
        <taxon>Ramlibacter</taxon>
    </lineage>
</organism>
<reference evidence="5 6" key="1">
    <citation type="submission" date="2020-10" db="EMBL/GenBank/DDBJ databases">
        <title>Ramlibacter sp. HM2 16S ribosomal RNA gene Genome sequencing and assembly.</title>
        <authorList>
            <person name="Kang M."/>
        </authorList>
    </citation>
    <scope>NUCLEOTIDE SEQUENCE [LARGE SCALE GENOMIC DNA]</scope>
    <source>
        <strain evidence="5 6">HM2</strain>
    </source>
</reference>
<dbReference type="InterPro" id="IPR012677">
    <property type="entry name" value="Nucleotide-bd_a/b_plait_sf"/>
</dbReference>
<keyword evidence="4" id="KW-0694">RNA-binding</keyword>
<dbReference type="InterPro" id="IPR012678">
    <property type="entry name" value="Ribosomal_uL23/eL15/eS24_sf"/>
</dbReference>
<comment type="caution">
    <text evidence="5">The sequence shown here is derived from an EMBL/GenBank/DDBJ whole genome shotgun (WGS) entry which is preliminary data.</text>
</comment>
<accession>A0ABR9S0S9</accession>
<comment type="subunit">
    <text evidence="4">Part of the 50S ribosomal subunit. Contacts protein L29, and trigger factor when it is bound to the ribosome.</text>
</comment>
<keyword evidence="4" id="KW-0699">rRNA-binding</keyword>
<keyword evidence="3 4" id="KW-0687">Ribonucleoprotein</keyword>
<comment type="function">
    <text evidence="4">One of the early assembly proteins it binds 23S rRNA. One of the proteins that surrounds the polypeptide exit tunnel on the outside of the ribosome. Forms the main docking site for trigger factor binding to the ribosome.</text>
</comment>
<dbReference type="InterPro" id="IPR013025">
    <property type="entry name" value="Ribosomal_uL23-like"/>
</dbReference>
<dbReference type="RefSeq" id="WP_193675727.1">
    <property type="nucleotide sequence ID" value="NZ_JADDIV010000002.1"/>
</dbReference>
<dbReference type="Gene3D" id="3.30.70.330">
    <property type="match status" value="1"/>
</dbReference>
<keyword evidence="2 4" id="KW-0689">Ribosomal protein</keyword>
<dbReference type="NCBIfam" id="NF004363">
    <property type="entry name" value="PRK05738.2-4"/>
    <property type="match status" value="1"/>
</dbReference>
<gene>
    <name evidence="4 5" type="primary">rplW</name>
    <name evidence="5" type="ORF">IM787_05935</name>
</gene>
<sequence>MSRINPTPAARAKYDEGRLMQVLVAPIVSEKATHVADKSNAVTFKVLQDATKLEIKAAVELMFKVQVKGVSVLNIKGKQKKFGRSVGRRDNVRKAYVTLQPGQELNFSGETA</sequence>
<comment type="similarity">
    <text evidence="1 4">Belongs to the universal ribosomal protein uL23 family.</text>
</comment>
<protein>
    <recommendedName>
        <fullName evidence="4">Large ribosomal subunit protein uL23</fullName>
    </recommendedName>
</protein>
<dbReference type="GO" id="GO:0005840">
    <property type="term" value="C:ribosome"/>
    <property type="evidence" value="ECO:0007669"/>
    <property type="project" value="UniProtKB-KW"/>
</dbReference>
<evidence type="ECO:0000256" key="2">
    <source>
        <dbReference type="ARBA" id="ARBA00022980"/>
    </source>
</evidence>
<keyword evidence="6" id="KW-1185">Reference proteome</keyword>
<dbReference type="NCBIfam" id="NF004359">
    <property type="entry name" value="PRK05738.1-3"/>
    <property type="match status" value="1"/>
</dbReference>
<dbReference type="HAMAP" id="MF_01369_B">
    <property type="entry name" value="Ribosomal_uL23_B"/>
    <property type="match status" value="1"/>
</dbReference>
<evidence type="ECO:0000256" key="1">
    <source>
        <dbReference type="ARBA" id="ARBA00006700"/>
    </source>
</evidence>